<dbReference type="PANTHER" id="PTHR33337:SF40">
    <property type="entry name" value="CENP-V_GFA DOMAIN-CONTAINING PROTEIN-RELATED"/>
    <property type="match status" value="1"/>
</dbReference>
<accession>A0A6P1T157</accession>
<evidence type="ECO:0000256" key="4">
    <source>
        <dbReference type="ARBA" id="ARBA00023239"/>
    </source>
</evidence>
<keyword evidence="4" id="KW-0456">Lyase</keyword>
<evidence type="ECO:0000256" key="3">
    <source>
        <dbReference type="ARBA" id="ARBA00022833"/>
    </source>
</evidence>
<dbReference type="GO" id="GO:0046872">
    <property type="term" value="F:metal ion binding"/>
    <property type="evidence" value="ECO:0007669"/>
    <property type="project" value="UniProtKB-KW"/>
</dbReference>
<dbReference type="GO" id="GO:0016846">
    <property type="term" value="F:carbon-sulfur lyase activity"/>
    <property type="evidence" value="ECO:0007669"/>
    <property type="project" value="InterPro"/>
</dbReference>
<sequence>MNRTGCVETGAFRGACQCGAVRYHATQGAARHTVCHCRMCQRATGNAFAPLLEVENSRITWQGSPKSFRSSSIAERGFCANCGTPIFYRQIGADSTEFMVGTIDTPIEFTPVANHGAESRLAWVFGLAAVAEQETVASVEAPVVSHQYEHGD</sequence>
<reference evidence="6 7" key="1">
    <citation type="submission" date="2019-12" db="EMBL/GenBank/DDBJ databases">
        <title>Complete genome sequence of Algicella marina strain 9Alg 56(T) isolated from the red alga Tichocarpus crinitus.</title>
        <authorList>
            <person name="Kim S.-G."/>
            <person name="Nedashkovskaya O.I."/>
        </authorList>
    </citation>
    <scope>NUCLEOTIDE SEQUENCE [LARGE SCALE GENOMIC DNA]</scope>
    <source>
        <strain evidence="6 7">9Alg 56</strain>
    </source>
</reference>
<dbReference type="KEGG" id="amaq:GO499_10340"/>
<dbReference type="Gene3D" id="3.90.1590.10">
    <property type="entry name" value="glutathione-dependent formaldehyde- activating enzyme (gfa)"/>
    <property type="match status" value="1"/>
</dbReference>
<proteinExistence type="inferred from homology"/>
<protein>
    <submittedName>
        <fullName evidence="6">GFA family protein</fullName>
    </submittedName>
</protein>
<dbReference type="PROSITE" id="PS51891">
    <property type="entry name" value="CENP_V_GFA"/>
    <property type="match status" value="1"/>
</dbReference>
<dbReference type="AlphaFoldDB" id="A0A6P1T157"/>
<evidence type="ECO:0000313" key="6">
    <source>
        <dbReference type="EMBL" id="QHQ35550.1"/>
    </source>
</evidence>
<evidence type="ECO:0000256" key="2">
    <source>
        <dbReference type="ARBA" id="ARBA00022723"/>
    </source>
</evidence>
<evidence type="ECO:0000259" key="5">
    <source>
        <dbReference type="PROSITE" id="PS51891"/>
    </source>
</evidence>
<evidence type="ECO:0000313" key="7">
    <source>
        <dbReference type="Proteomes" id="UP000464495"/>
    </source>
</evidence>
<dbReference type="SUPFAM" id="SSF51316">
    <property type="entry name" value="Mss4-like"/>
    <property type="match status" value="1"/>
</dbReference>
<dbReference type="InterPro" id="IPR011057">
    <property type="entry name" value="Mss4-like_sf"/>
</dbReference>
<organism evidence="6 7">
    <name type="scientific">Algicella marina</name>
    <dbReference type="NCBI Taxonomy" id="2683284"/>
    <lineage>
        <taxon>Bacteria</taxon>
        <taxon>Pseudomonadati</taxon>
        <taxon>Pseudomonadota</taxon>
        <taxon>Alphaproteobacteria</taxon>
        <taxon>Rhodobacterales</taxon>
        <taxon>Paracoccaceae</taxon>
        <taxon>Algicella</taxon>
    </lineage>
</organism>
<dbReference type="RefSeq" id="WP_161862110.1">
    <property type="nucleotide sequence ID" value="NZ_CP046620.1"/>
</dbReference>
<gene>
    <name evidence="6" type="ORF">GO499_10340</name>
</gene>
<dbReference type="EMBL" id="CP046620">
    <property type="protein sequence ID" value="QHQ35550.1"/>
    <property type="molecule type" value="Genomic_DNA"/>
</dbReference>
<keyword evidence="7" id="KW-1185">Reference proteome</keyword>
<keyword evidence="3" id="KW-0862">Zinc</keyword>
<keyword evidence="2" id="KW-0479">Metal-binding</keyword>
<dbReference type="Proteomes" id="UP000464495">
    <property type="component" value="Chromosome"/>
</dbReference>
<dbReference type="PANTHER" id="PTHR33337">
    <property type="entry name" value="GFA DOMAIN-CONTAINING PROTEIN"/>
    <property type="match status" value="1"/>
</dbReference>
<dbReference type="Pfam" id="PF04828">
    <property type="entry name" value="GFA"/>
    <property type="match status" value="1"/>
</dbReference>
<evidence type="ECO:0000256" key="1">
    <source>
        <dbReference type="ARBA" id="ARBA00005495"/>
    </source>
</evidence>
<feature type="domain" description="CENP-V/GFA" evidence="5">
    <location>
        <begin position="12"/>
        <end position="108"/>
    </location>
</feature>
<comment type="similarity">
    <text evidence="1">Belongs to the Gfa family.</text>
</comment>
<dbReference type="InterPro" id="IPR006913">
    <property type="entry name" value="CENP-V/GFA"/>
</dbReference>
<name>A0A6P1T157_9RHOB</name>